<protein>
    <recommendedName>
        <fullName evidence="1">Mos1 transposase HTH domain-containing protein</fullName>
    </recommendedName>
</protein>
<organism evidence="2 3">
    <name type="scientific">Melipona quadrifasciata</name>
    <dbReference type="NCBI Taxonomy" id="166423"/>
    <lineage>
        <taxon>Eukaryota</taxon>
        <taxon>Metazoa</taxon>
        <taxon>Ecdysozoa</taxon>
        <taxon>Arthropoda</taxon>
        <taxon>Hexapoda</taxon>
        <taxon>Insecta</taxon>
        <taxon>Pterygota</taxon>
        <taxon>Neoptera</taxon>
        <taxon>Endopterygota</taxon>
        <taxon>Hymenoptera</taxon>
        <taxon>Apocrita</taxon>
        <taxon>Aculeata</taxon>
        <taxon>Apoidea</taxon>
        <taxon>Anthophila</taxon>
        <taxon>Apidae</taxon>
        <taxon>Melipona</taxon>
    </lineage>
</organism>
<dbReference type="Proteomes" id="UP000053105">
    <property type="component" value="Unassembled WGS sequence"/>
</dbReference>
<accession>A0A0M8ZU51</accession>
<evidence type="ECO:0000313" key="2">
    <source>
        <dbReference type="EMBL" id="KOX71210.1"/>
    </source>
</evidence>
<reference evidence="2 3" key="1">
    <citation type="submission" date="2015-07" db="EMBL/GenBank/DDBJ databases">
        <title>The genome of Melipona quadrifasciata.</title>
        <authorList>
            <person name="Pan H."/>
            <person name="Kapheim K."/>
        </authorList>
    </citation>
    <scope>NUCLEOTIDE SEQUENCE [LARGE SCALE GENOMIC DNA]</scope>
    <source>
        <strain evidence="2">0111107301</strain>
        <tissue evidence="2">Whole body</tissue>
    </source>
</reference>
<dbReference type="InterPro" id="IPR041426">
    <property type="entry name" value="Mos1_HTH"/>
</dbReference>
<proteinExistence type="predicted"/>
<name>A0A0M8ZU51_9HYME</name>
<feature type="domain" description="Mos1 transposase HTH" evidence="1">
    <location>
        <begin position="4"/>
        <end position="42"/>
    </location>
</feature>
<dbReference type="EMBL" id="KQ435845">
    <property type="protein sequence ID" value="KOX71210.1"/>
    <property type="molecule type" value="Genomic_DNA"/>
</dbReference>
<sequence>HFVILIFEKEERNAVQAREKLSVVYGEEAFKLRQRQNWFIKFHYQSRGYRNSSRNSLLSKKGKNLFFFFESQSCPRNFVILMKNSHLSFAHGRTRLFFGHTDICQSQQ</sequence>
<evidence type="ECO:0000259" key="1">
    <source>
        <dbReference type="Pfam" id="PF17906"/>
    </source>
</evidence>
<dbReference type="Gene3D" id="1.10.10.1450">
    <property type="match status" value="1"/>
</dbReference>
<evidence type="ECO:0000313" key="3">
    <source>
        <dbReference type="Proteomes" id="UP000053105"/>
    </source>
</evidence>
<gene>
    <name evidence="2" type="ORF">WN51_04234</name>
</gene>
<feature type="non-terminal residue" evidence="2">
    <location>
        <position position="1"/>
    </location>
</feature>
<dbReference type="Pfam" id="PF17906">
    <property type="entry name" value="HTH_48"/>
    <property type="match status" value="1"/>
</dbReference>
<keyword evidence="3" id="KW-1185">Reference proteome</keyword>
<dbReference type="AlphaFoldDB" id="A0A0M8ZU51"/>